<evidence type="ECO:0000313" key="2">
    <source>
        <dbReference type="Proteomes" id="UP000799436"/>
    </source>
</evidence>
<dbReference type="AlphaFoldDB" id="A0A6G1KV09"/>
<keyword evidence="2" id="KW-1185">Reference proteome</keyword>
<dbReference type="OrthoDB" id="10349260at2759"/>
<accession>A0A6G1KV09</accession>
<dbReference type="EMBL" id="ML995936">
    <property type="protein sequence ID" value="KAF2764162.1"/>
    <property type="molecule type" value="Genomic_DNA"/>
</dbReference>
<dbReference type="Proteomes" id="UP000799436">
    <property type="component" value="Unassembled WGS sequence"/>
</dbReference>
<gene>
    <name evidence="1" type="ORF">EJ03DRAFT_35717</name>
</gene>
<sequence length="161" mass="18032">MLREFDFRASVLVETYLIKQNKPPASGAHLEDQSLRTVRNRSSTMQFPLLLTISVCLLAPRVHSQTAGSGCAGDLKNFCQCVSIDDNSNVKYEKAATRAACADYPVNPNFTFDDHIDLCWDKVGVNRRHRPFCAKVFSNRCLAHKTFANCAQKPDDKGIIH</sequence>
<protein>
    <submittedName>
        <fullName evidence="1">Uncharacterized protein</fullName>
    </submittedName>
</protein>
<reference evidence="1" key="1">
    <citation type="journal article" date="2020" name="Stud. Mycol.">
        <title>101 Dothideomycetes genomes: a test case for predicting lifestyles and emergence of pathogens.</title>
        <authorList>
            <person name="Haridas S."/>
            <person name="Albert R."/>
            <person name="Binder M."/>
            <person name="Bloem J."/>
            <person name="Labutti K."/>
            <person name="Salamov A."/>
            <person name="Andreopoulos B."/>
            <person name="Baker S."/>
            <person name="Barry K."/>
            <person name="Bills G."/>
            <person name="Bluhm B."/>
            <person name="Cannon C."/>
            <person name="Castanera R."/>
            <person name="Culley D."/>
            <person name="Daum C."/>
            <person name="Ezra D."/>
            <person name="Gonzalez J."/>
            <person name="Henrissat B."/>
            <person name="Kuo A."/>
            <person name="Liang C."/>
            <person name="Lipzen A."/>
            <person name="Lutzoni F."/>
            <person name="Magnuson J."/>
            <person name="Mondo S."/>
            <person name="Nolan M."/>
            <person name="Ohm R."/>
            <person name="Pangilinan J."/>
            <person name="Park H.-J."/>
            <person name="Ramirez L."/>
            <person name="Alfaro M."/>
            <person name="Sun H."/>
            <person name="Tritt A."/>
            <person name="Yoshinaga Y."/>
            <person name="Zwiers L.-H."/>
            <person name="Turgeon B."/>
            <person name="Goodwin S."/>
            <person name="Spatafora J."/>
            <person name="Crous P."/>
            <person name="Grigoriev I."/>
        </authorList>
    </citation>
    <scope>NUCLEOTIDE SEQUENCE</scope>
    <source>
        <strain evidence="1">CBS 116005</strain>
    </source>
</reference>
<organism evidence="1 2">
    <name type="scientific">Teratosphaeria nubilosa</name>
    <dbReference type="NCBI Taxonomy" id="161662"/>
    <lineage>
        <taxon>Eukaryota</taxon>
        <taxon>Fungi</taxon>
        <taxon>Dikarya</taxon>
        <taxon>Ascomycota</taxon>
        <taxon>Pezizomycotina</taxon>
        <taxon>Dothideomycetes</taxon>
        <taxon>Dothideomycetidae</taxon>
        <taxon>Mycosphaerellales</taxon>
        <taxon>Teratosphaeriaceae</taxon>
        <taxon>Teratosphaeria</taxon>
    </lineage>
</organism>
<evidence type="ECO:0000313" key="1">
    <source>
        <dbReference type="EMBL" id="KAF2764162.1"/>
    </source>
</evidence>
<name>A0A6G1KV09_9PEZI</name>
<proteinExistence type="predicted"/>